<gene>
    <name evidence="7" type="ORF">GTHE00462_LOCUS30183</name>
</gene>
<dbReference type="Gene3D" id="2.60.120.920">
    <property type="match status" value="1"/>
</dbReference>
<dbReference type="InterPro" id="IPR017907">
    <property type="entry name" value="Znf_RING_CS"/>
</dbReference>
<dbReference type="InterPro" id="IPR047153">
    <property type="entry name" value="TRIM45/56/19-like"/>
</dbReference>
<dbReference type="InterPro" id="IPR000315">
    <property type="entry name" value="Znf_B-box"/>
</dbReference>
<feature type="domain" description="B box-type" evidence="6">
    <location>
        <begin position="203"/>
        <end position="246"/>
    </location>
</feature>
<dbReference type="InterPro" id="IPR001841">
    <property type="entry name" value="Znf_RING"/>
</dbReference>
<evidence type="ECO:0000256" key="2">
    <source>
        <dbReference type="ARBA" id="ARBA00022771"/>
    </source>
</evidence>
<dbReference type="Pfam" id="PF00643">
    <property type="entry name" value="zf-B_box"/>
    <property type="match status" value="1"/>
</dbReference>
<dbReference type="PROSITE" id="PS50089">
    <property type="entry name" value="ZF_RING_2"/>
    <property type="match status" value="1"/>
</dbReference>
<evidence type="ECO:0000259" key="6">
    <source>
        <dbReference type="PROSITE" id="PS50119"/>
    </source>
</evidence>
<dbReference type="SUPFAM" id="SSF49899">
    <property type="entry name" value="Concanavalin A-like lectins/glucanases"/>
    <property type="match status" value="1"/>
</dbReference>
<protein>
    <recommendedName>
        <fullName evidence="8">B box-type domain-containing protein</fullName>
    </recommendedName>
</protein>
<dbReference type="PANTHER" id="PTHR25462">
    <property type="entry name" value="BONUS, ISOFORM C-RELATED"/>
    <property type="match status" value="1"/>
</dbReference>
<dbReference type="Gene3D" id="3.30.160.60">
    <property type="entry name" value="Classic Zinc Finger"/>
    <property type="match status" value="1"/>
</dbReference>
<dbReference type="InterPro" id="IPR013083">
    <property type="entry name" value="Znf_RING/FYVE/PHD"/>
</dbReference>
<dbReference type="EMBL" id="HBKN01038479">
    <property type="protein sequence ID" value="CAE2325895.1"/>
    <property type="molecule type" value="Transcribed_RNA"/>
</dbReference>
<accession>A0A7S4UKC6</accession>
<proteinExistence type="predicted"/>
<dbReference type="PROSITE" id="PS50119">
    <property type="entry name" value="ZF_BBOX"/>
    <property type="match status" value="1"/>
</dbReference>
<keyword evidence="3" id="KW-0862">Zinc</keyword>
<dbReference type="PROSITE" id="PS00518">
    <property type="entry name" value="ZF_RING_1"/>
    <property type="match status" value="1"/>
</dbReference>
<dbReference type="PANTHER" id="PTHR25462:SF296">
    <property type="entry name" value="MEIOTIC P26, ISOFORM F"/>
    <property type="match status" value="1"/>
</dbReference>
<evidence type="ECO:0000313" key="7">
    <source>
        <dbReference type="EMBL" id="CAE2325895.1"/>
    </source>
</evidence>
<dbReference type="SUPFAM" id="SSF57845">
    <property type="entry name" value="B-box zinc-binding domain"/>
    <property type="match status" value="1"/>
</dbReference>
<dbReference type="CDD" id="cd19802">
    <property type="entry name" value="Bbox1_TRIM8-like"/>
    <property type="match status" value="1"/>
</dbReference>
<dbReference type="OMA" id="WTMWLKN"/>
<dbReference type="SMART" id="SM00336">
    <property type="entry name" value="BBOX"/>
    <property type="match status" value="2"/>
</dbReference>
<evidence type="ECO:0000256" key="1">
    <source>
        <dbReference type="ARBA" id="ARBA00022723"/>
    </source>
</evidence>
<organism evidence="7">
    <name type="scientific">Guillardia theta</name>
    <name type="common">Cryptophyte</name>
    <name type="synonym">Cryptomonas phi</name>
    <dbReference type="NCBI Taxonomy" id="55529"/>
    <lineage>
        <taxon>Eukaryota</taxon>
        <taxon>Cryptophyceae</taxon>
        <taxon>Pyrenomonadales</taxon>
        <taxon>Geminigeraceae</taxon>
        <taxon>Guillardia</taxon>
    </lineage>
</organism>
<dbReference type="GO" id="GO:0008270">
    <property type="term" value="F:zinc ion binding"/>
    <property type="evidence" value="ECO:0007669"/>
    <property type="project" value="UniProtKB-KW"/>
</dbReference>
<evidence type="ECO:0008006" key="8">
    <source>
        <dbReference type="Google" id="ProtNLM"/>
    </source>
</evidence>
<evidence type="ECO:0000256" key="3">
    <source>
        <dbReference type="ARBA" id="ARBA00022833"/>
    </source>
</evidence>
<dbReference type="AlphaFoldDB" id="A0A7S4UKC6"/>
<keyword evidence="2 4" id="KW-0863">Zinc-finger</keyword>
<reference evidence="7" key="1">
    <citation type="submission" date="2021-01" db="EMBL/GenBank/DDBJ databases">
        <authorList>
            <person name="Corre E."/>
            <person name="Pelletier E."/>
            <person name="Niang G."/>
            <person name="Scheremetjew M."/>
            <person name="Finn R."/>
            <person name="Kale V."/>
            <person name="Holt S."/>
            <person name="Cochrane G."/>
            <person name="Meng A."/>
            <person name="Brown T."/>
            <person name="Cohen L."/>
        </authorList>
    </citation>
    <scope>NUCLEOTIDE SEQUENCE</scope>
    <source>
        <strain evidence="7">CCMP 2712</strain>
    </source>
</reference>
<dbReference type="InterPro" id="IPR043136">
    <property type="entry name" value="B30.2/SPRY_sf"/>
</dbReference>
<dbReference type="Gene3D" id="3.30.40.10">
    <property type="entry name" value="Zinc/RING finger domain, C3HC4 (zinc finger)"/>
    <property type="match status" value="1"/>
</dbReference>
<dbReference type="InterPro" id="IPR013320">
    <property type="entry name" value="ConA-like_dom_sf"/>
</dbReference>
<feature type="domain" description="RING-type" evidence="5">
    <location>
        <begin position="62"/>
        <end position="104"/>
    </location>
</feature>
<keyword evidence="1" id="KW-0479">Metal-binding</keyword>
<evidence type="ECO:0000259" key="5">
    <source>
        <dbReference type="PROSITE" id="PS50089"/>
    </source>
</evidence>
<dbReference type="GO" id="GO:0061630">
    <property type="term" value="F:ubiquitin protein ligase activity"/>
    <property type="evidence" value="ECO:0007669"/>
    <property type="project" value="TreeGrafter"/>
</dbReference>
<sequence>MAMIPGPSPTGASKFEVKSTLSRQRVSIFESELSSHGSSAGFEATPAPDLSIAQPSITVMQCRLCSCTFTESGPRMPKILPNCMHTICAQCARELTDQRCPLDHNQIPLRYTTKDFPDNFMLIQHIQAMNVLEGKDKLCDVCDEEDADVSTHFCVDCKQYLCEIHFSAHVRSKTSKTHQVLTVNDYASRFHPSDHGCLERNHVSPLFCQVSGHESQRSDFFCELCEQVICTTCALMDHRDHVFGDIEDVYQRQKSELHEKINFSKETRTNIANSLSNVNSVLQSLEANFESASCDADELMESIVQKLFERKFFLMSQLKEIYDEKRSVLLSQRRLLSDALVRIDTSHSFCRELLETTDHQRALDMKRMVRLSLEEIPKLVAHRDLSPSMDDVVVFKRLNESKIIEDLETLGRVSKERPQEKACIPRWDQSRRGQDVMLSNGDSTVYRTDHRGWGGVQGKQVISSGQYRMRISIDSVGNNTFVGICYNDANLNEGPSKRNILLRENGEIWHHGEKVGTCEGFKTADVLELVIDVDEQKFQIFRDGKVLCTVEVLTWPVRPFVVVGSRHSYITIVP</sequence>
<evidence type="ECO:0000256" key="4">
    <source>
        <dbReference type="PROSITE-ProRule" id="PRU00024"/>
    </source>
</evidence>
<name>A0A7S4UKC6_GUITH</name>